<feature type="non-terminal residue" evidence="2">
    <location>
        <position position="1"/>
    </location>
</feature>
<reference evidence="3" key="2">
    <citation type="submission" date="2015-01" db="EMBL/GenBank/DDBJ databases">
        <title>Evolutionary Origins and Diversification of the Mycorrhizal Mutualists.</title>
        <authorList>
            <consortium name="DOE Joint Genome Institute"/>
            <consortium name="Mycorrhizal Genomics Consortium"/>
            <person name="Kohler A."/>
            <person name="Kuo A."/>
            <person name="Nagy L.G."/>
            <person name="Floudas D."/>
            <person name="Copeland A."/>
            <person name="Barry K.W."/>
            <person name="Cichocki N."/>
            <person name="Veneault-Fourrey C."/>
            <person name="LaButti K."/>
            <person name="Lindquist E.A."/>
            <person name="Lipzen A."/>
            <person name="Lundell T."/>
            <person name="Morin E."/>
            <person name="Murat C."/>
            <person name="Riley R."/>
            <person name="Ohm R."/>
            <person name="Sun H."/>
            <person name="Tunlid A."/>
            <person name="Henrissat B."/>
            <person name="Grigoriev I.V."/>
            <person name="Hibbett D.S."/>
            <person name="Martin F."/>
        </authorList>
    </citation>
    <scope>NUCLEOTIDE SEQUENCE [LARGE SCALE GENOMIC DNA]</scope>
    <source>
        <strain evidence="3">Ve08.2h10</strain>
    </source>
</reference>
<feature type="domain" description="Retrovirus-related Pol polyprotein from transposon TNT 1-94-like beta-barrel" evidence="1">
    <location>
        <begin position="1"/>
        <end position="69"/>
    </location>
</feature>
<dbReference type="InParanoid" id="A0A0D0ECA4"/>
<protein>
    <recommendedName>
        <fullName evidence="1">Retrovirus-related Pol polyprotein from transposon TNT 1-94-like beta-barrel domain-containing protein</fullName>
    </recommendedName>
</protein>
<dbReference type="AlphaFoldDB" id="A0A0D0ECA4"/>
<gene>
    <name evidence="2" type="ORF">PAXRUDRAFT_132906</name>
</gene>
<dbReference type="EMBL" id="KN824872">
    <property type="protein sequence ID" value="KIK99025.1"/>
    <property type="molecule type" value="Genomic_DNA"/>
</dbReference>
<dbReference type="Proteomes" id="UP000054538">
    <property type="component" value="Unassembled WGS sequence"/>
</dbReference>
<evidence type="ECO:0000313" key="3">
    <source>
        <dbReference type="Proteomes" id="UP000054538"/>
    </source>
</evidence>
<sequence length="94" mass="10454">SWFWTYSLLVPPCPVPFGDNSTTSAIRIGTVMLFSTISRKKYEIILTNVLLTLEFQISLISINCLSTTGLSTDKIHSSMCYVQKGRTPVLIGTH</sequence>
<dbReference type="InterPro" id="IPR054722">
    <property type="entry name" value="PolX-like_BBD"/>
</dbReference>
<accession>A0A0D0ECA4</accession>
<dbReference type="HOGENOM" id="CLU_183423_0_0_1"/>
<name>A0A0D0ECA4_9AGAM</name>
<evidence type="ECO:0000259" key="1">
    <source>
        <dbReference type="Pfam" id="PF22936"/>
    </source>
</evidence>
<evidence type="ECO:0000313" key="2">
    <source>
        <dbReference type="EMBL" id="KIK99025.1"/>
    </source>
</evidence>
<organism evidence="2 3">
    <name type="scientific">Paxillus rubicundulus Ve08.2h10</name>
    <dbReference type="NCBI Taxonomy" id="930991"/>
    <lineage>
        <taxon>Eukaryota</taxon>
        <taxon>Fungi</taxon>
        <taxon>Dikarya</taxon>
        <taxon>Basidiomycota</taxon>
        <taxon>Agaricomycotina</taxon>
        <taxon>Agaricomycetes</taxon>
        <taxon>Agaricomycetidae</taxon>
        <taxon>Boletales</taxon>
        <taxon>Paxilineae</taxon>
        <taxon>Paxillaceae</taxon>
        <taxon>Paxillus</taxon>
    </lineage>
</organism>
<keyword evidence="3" id="KW-1185">Reference proteome</keyword>
<reference evidence="2 3" key="1">
    <citation type="submission" date="2014-04" db="EMBL/GenBank/DDBJ databases">
        <authorList>
            <consortium name="DOE Joint Genome Institute"/>
            <person name="Kuo A."/>
            <person name="Kohler A."/>
            <person name="Jargeat P."/>
            <person name="Nagy L.G."/>
            <person name="Floudas D."/>
            <person name="Copeland A."/>
            <person name="Barry K.W."/>
            <person name="Cichocki N."/>
            <person name="Veneault-Fourrey C."/>
            <person name="LaButti K."/>
            <person name="Lindquist E.A."/>
            <person name="Lipzen A."/>
            <person name="Lundell T."/>
            <person name="Morin E."/>
            <person name="Murat C."/>
            <person name="Sun H."/>
            <person name="Tunlid A."/>
            <person name="Henrissat B."/>
            <person name="Grigoriev I.V."/>
            <person name="Hibbett D.S."/>
            <person name="Martin F."/>
            <person name="Nordberg H.P."/>
            <person name="Cantor M.N."/>
            <person name="Hua S.X."/>
        </authorList>
    </citation>
    <scope>NUCLEOTIDE SEQUENCE [LARGE SCALE GENOMIC DNA]</scope>
    <source>
        <strain evidence="2 3">Ve08.2h10</strain>
    </source>
</reference>
<proteinExistence type="predicted"/>
<dbReference type="OrthoDB" id="2928884at2759"/>
<dbReference type="Pfam" id="PF22936">
    <property type="entry name" value="Pol_BBD"/>
    <property type="match status" value="1"/>
</dbReference>